<comment type="caution">
    <text evidence="7">The sequence shown here is derived from an EMBL/GenBank/DDBJ whole genome shotgun (WGS) entry which is preliminary data.</text>
</comment>
<evidence type="ECO:0000259" key="6">
    <source>
        <dbReference type="Pfam" id="PF01258"/>
    </source>
</evidence>
<dbReference type="RefSeq" id="WP_152583952.1">
    <property type="nucleotide sequence ID" value="NZ_VIKT02000017.1"/>
</dbReference>
<feature type="compositionally biased region" description="Basic and acidic residues" evidence="5">
    <location>
        <begin position="1"/>
        <end position="33"/>
    </location>
</feature>
<evidence type="ECO:0000256" key="4">
    <source>
        <dbReference type="PROSITE-ProRule" id="PRU00510"/>
    </source>
</evidence>
<gene>
    <name evidence="7" type="ORF">FK219_010310</name>
</gene>
<dbReference type="PROSITE" id="PS51128">
    <property type="entry name" value="ZF_DKSA_2"/>
    <property type="match status" value="1"/>
</dbReference>
<feature type="zinc finger region" description="dksA C4-type" evidence="4">
    <location>
        <begin position="91"/>
        <end position="115"/>
    </location>
</feature>
<evidence type="ECO:0000256" key="5">
    <source>
        <dbReference type="SAM" id="MobiDB-lite"/>
    </source>
</evidence>
<dbReference type="GO" id="GO:0008270">
    <property type="term" value="F:zinc ion binding"/>
    <property type="evidence" value="ECO:0007669"/>
    <property type="project" value="UniProtKB-KW"/>
</dbReference>
<reference evidence="7 8" key="2">
    <citation type="submission" date="2020-03" db="EMBL/GenBank/DDBJ databases">
        <title>Chryseoglobus sp. isolated from a deep-sea seamount.</title>
        <authorList>
            <person name="Zhang D.-C."/>
        </authorList>
    </citation>
    <scope>NUCLEOTIDE SEQUENCE [LARGE SCALE GENOMIC DNA]</scope>
    <source>
        <strain evidence="7 8">KN1116</strain>
    </source>
</reference>
<dbReference type="InterPro" id="IPR000962">
    <property type="entry name" value="Znf_DskA_TraR"/>
</dbReference>
<protein>
    <submittedName>
        <fullName evidence="7">TraR/DksA family transcriptional regulator</fullName>
    </submittedName>
</protein>
<keyword evidence="2" id="KW-0863">Zinc-finger</keyword>
<dbReference type="EMBL" id="VIKT02000017">
    <property type="protein sequence ID" value="NHF63625.1"/>
    <property type="molecule type" value="Genomic_DNA"/>
</dbReference>
<organism evidence="7 8">
    <name type="scientific">Microcella pacifica</name>
    <dbReference type="NCBI Taxonomy" id="2591847"/>
    <lineage>
        <taxon>Bacteria</taxon>
        <taxon>Bacillati</taxon>
        <taxon>Actinomycetota</taxon>
        <taxon>Actinomycetes</taxon>
        <taxon>Micrococcales</taxon>
        <taxon>Microbacteriaceae</taxon>
        <taxon>Microcella</taxon>
    </lineage>
</organism>
<reference evidence="7 8" key="1">
    <citation type="submission" date="2019-06" db="EMBL/GenBank/DDBJ databases">
        <authorList>
            <person name="De-Chao Zhang Q."/>
        </authorList>
    </citation>
    <scope>NUCLEOTIDE SEQUENCE [LARGE SCALE GENOMIC DNA]</scope>
    <source>
        <strain evidence="7 8">KN1116</strain>
    </source>
</reference>
<feature type="region of interest" description="Disordered" evidence="5">
    <location>
        <begin position="1"/>
        <end position="59"/>
    </location>
</feature>
<sequence>MSNEHGEHGAADALARRRAEAAARVEQLRHELRAVQSARSNNSDDDEHDPEGATMSQAWSQVSGVLDSAVRELDELDTALERVATGDYGICRRCGRAIDPARLDARPAAALCIDCARLAG</sequence>
<dbReference type="OrthoDB" id="1121111at2"/>
<keyword evidence="1" id="KW-0479">Metal-binding</keyword>
<accession>A0A9E5JN03</accession>
<name>A0A9E5JN03_9MICO</name>
<dbReference type="Gene3D" id="1.20.120.910">
    <property type="entry name" value="DksA, coiled-coil domain"/>
    <property type="match status" value="1"/>
</dbReference>
<evidence type="ECO:0000256" key="1">
    <source>
        <dbReference type="ARBA" id="ARBA00022723"/>
    </source>
</evidence>
<keyword evidence="3" id="KW-0862">Zinc</keyword>
<dbReference type="PANTHER" id="PTHR33823:SF2">
    <property type="entry name" value="RNA POLYMERASE-BINDING TRANSCRIPTION FACTOR DKSA"/>
    <property type="match status" value="1"/>
</dbReference>
<evidence type="ECO:0000256" key="3">
    <source>
        <dbReference type="ARBA" id="ARBA00022833"/>
    </source>
</evidence>
<evidence type="ECO:0000256" key="2">
    <source>
        <dbReference type="ARBA" id="ARBA00022771"/>
    </source>
</evidence>
<keyword evidence="8" id="KW-1185">Reference proteome</keyword>
<dbReference type="SUPFAM" id="SSF57716">
    <property type="entry name" value="Glucocorticoid receptor-like (DNA-binding domain)"/>
    <property type="match status" value="1"/>
</dbReference>
<dbReference type="PANTHER" id="PTHR33823">
    <property type="entry name" value="RNA POLYMERASE-BINDING TRANSCRIPTION FACTOR DKSA-RELATED"/>
    <property type="match status" value="1"/>
</dbReference>
<dbReference type="Proteomes" id="UP000818266">
    <property type="component" value="Unassembled WGS sequence"/>
</dbReference>
<evidence type="ECO:0000313" key="8">
    <source>
        <dbReference type="Proteomes" id="UP000818266"/>
    </source>
</evidence>
<feature type="domain" description="Zinc finger DksA/TraR C4-type" evidence="6">
    <location>
        <begin position="86"/>
        <end position="117"/>
    </location>
</feature>
<dbReference type="AlphaFoldDB" id="A0A9E5JN03"/>
<proteinExistence type="predicted"/>
<evidence type="ECO:0000313" key="7">
    <source>
        <dbReference type="EMBL" id="NHF63625.1"/>
    </source>
</evidence>
<dbReference type="Pfam" id="PF01258">
    <property type="entry name" value="zf-dskA_traR"/>
    <property type="match status" value="1"/>
</dbReference>